<gene>
    <name evidence="5" type="ORF">BW730_04375</name>
</gene>
<feature type="domain" description="HTH lacI-type" evidence="4">
    <location>
        <begin position="8"/>
        <end position="62"/>
    </location>
</feature>
<dbReference type="KEGG" id="tes:BW730_04375"/>
<keyword evidence="6" id="KW-1185">Reference proteome</keyword>
<keyword evidence="3" id="KW-0804">Transcription</keyword>
<dbReference type="SUPFAM" id="SSF47413">
    <property type="entry name" value="lambda repressor-like DNA-binding domains"/>
    <property type="match status" value="1"/>
</dbReference>
<dbReference type="CDD" id="cd01392">
    <property type="entry name" value="HTH_LacI"/>
    <property type="match status" value="1"/>
</dbReference>
<name>A0A1Q2CL87_9ACTN</name>
<dbReference type="RefSeq" id="WP_077685187.1">
    <property type="nucleotide sequence ID" value="NZ_CP019606.1"/>
</dbReference>
<evidence type="ECO:0000256" key="2">
    <source>
        <dbReference type="ARBA" id="ARBA00023125"/>
    </source>
</evidence>
<dbReference type="AlphaFoldDB" id="A0A1Q2CL87"/>
<dbReference type="Pfam" id="PF00356">
    <property type="entry name" value="LacI"/>
    <property type="match status" value="1"/>
</dbReference>
<evidence type="ECO:0000313" key="5">
    <source>
        <dbReference type="EMBL" id="AQP46874.1"/>
    </source>
</evidence>
<protein>
    <recommendedName>
        <fullName evidence="4">HTH lacI-type domain-containing protein</fullName>
    </recommendedName>
</protein>
<evidence type="ECO:0000256" key="1">
    <source>
        <dbReference type="ARBA" id="ARBA00023015"/>
    </source>
</evidence>
<dbReference type="InterPro" id="IPR046335">
    <property type="entry name" value="LacI/GalR-like_sensor"/>
</dbReference>
<dbReference type="Pfam" id="PF13377">
    <property type="entry name" value="Peripla_BP_3"/>
    <property type="match status" value="1"/>
</dbReference>
<dbReference type="InterPro" id="IPR028082">
    <property type="entry name" value="Peripla_BP_I"/>
</dbReference>
<dbReference type="GO" id="GO:0000976">
    <property type="term" value="F:transcription cis-regulatory region binding"/>
    <property type="evidence" value="ECO:0007669"/>
    <property type="project" value="TreeGrafter"/>
</dbReference>
<dbReference type="InterPro" id="IPR000843">
    <property type="entry name" value="HTH_LacI"/>
</dbReference>
<dbReference type="PRINTS" id="PR00036">
    <property type="entry name" value="HTHLACI"/>
</dbReference>
<proteinExistence type="predicted"/>
<dbReference type="PANTHER" id="PTHR30146">
    <property type="entry name" value="LACI-RELATED TRANSCRIPTIONAL REPRESSOR"/>
    <property type="match status" value="1"/>
</dbReference>
<keyword evidence="2" id="KW-0238">DNA-binding</keyword>
<accession>A0A1Q2CL87</accession>
<dbReference type="OrthoDB" id="9785139at2"/>
<dbReference type="PANTHER" id="PTHR30146:SF109">
    <property type="entry name" value="HTH-TYPE TRANSCRIPTIONAL REGULATOR GALS"/>
    <property type="match status" value="1"/>
</dbReference>
<evidence type="ECO:0000313" key="6">
    <source>
        <dbReference type="Proteomes" id="UP000188145"/>
    </source>
</evidence>
<dbReference type="InterPro" id="IPR010982">
    <property type="entry name" value="Lambda_DNA-bd_dom_sf"/>
</dbReference>
<dbReference type="Gene3D" id="1.10.260.40">
    <property type="entry name" value="lambda repressor-like DNA-binding domains"/>
    <property type="match status" value="1"/>
</dbReference>
<dbReference type="Gene3D" id="3.40.50.2300">
    <property type="match status" value="2"/>
</dbReference>
<evidence type="ECO:0000259" key="4">
    <source>
        <dbReference type="PROSITE" id="PS50932"/>
    </source>
</evidence>
<organism evidence="5 6">
    <name type="scientific">Tessaracoccus aquimaris</name>
    <dbReference type="NCBI Taxonomy" id="1332264"/>
    <lineage>
        <taxon>Bacteria</taxon>
        <taxon>Bacillati</taxon>
        <taxon>Actinomycetota</taxon>
        <taxon>Actinomycetes</taxon>
        <taxon>Propionibacteriales</taxon>
        <taxon>Propionibacteriaceae</taxon>
        <taxon>Tessaracoccus</taxon>
    </lineage>
</organism>
<dbReference type="EMBL" id="CP019606">
    <property type="protein sequence ID" value="AQP46874.1"/>
    <property type="molecule type" value="Genomic_DNA"/>
</dbReference>
<keyword evidence="1" id="KW-0805">Transcription regulation</keyword>
<dbReference type="Proteomes" id="UP000188145">
    <property type="component" value="Chromosome"/>
</dbReference>
<dbReference type="PROSITE" id="PS50932">
    <property type="entry name" value="HTH_LACI_2"/>
    <property type="match status" value="1"/>
</dbReference>
<dbReference type="SMART" id="SM00354">
    <property type="entry name" value="HTH_LACI"/>
    <property type="match status" value="1"/>
</dbReference>
<dbReference type="PROSITE" id="PS00356">
    <property type="entry name" value="HTH_LACI_1"/>
    <property type="match status" value="1"/>
</dbReference>
<dbReference type="STRING" id="1332264.BW730_04375"/>
<reference evidence="6" key="1">
    <citation type="submission" date="2017-02" db="EMBL/GenBank/DDBJ databases">
        <title>Tessaracoccus aquaemaris sp. nov., isolated from the intestine of a Korean rockfish, Sebastes schlegelii, in a marine aquaculture pond.</title>
        <authorList>
            <person name="Tak E.J."/>
            <person name="Bae J.-W."/>
        </authorList>
    </citation>
    <scope>NUCLEOTIDE SEQUENCE [LARGE SCALE GENOMIC DNA]</scope>
    <source>
        <strain evidence="6">NSG39</strain>
    </source>
</reference>
<dbReference type="GO" id="GO:0003700">
    <property type="term" value="F:DNA-binding transcription factor activity"/>
    <property type="evidence" value="ECO:0007669"/>
    <property type="project" value="TreeGrafter"/>
</dbReference>
<evidence type="ECO:0000256" key="3">
    <source>
        <dbReference type="ARBA" id="ARBA00023163"/>
    </source>
</evidence>
<dbReference type="SUPFAM" id="SSF53822">
    <property type="entry name" value="Periplasmic binding protein-like I"/>
    <property type="match status" value="1"/>
</dbReference>
<sequence length="335" mass="34796">MPRAHDKPSIRDVAALAGVSYQTVSRVLNEPSLVRAETLQRVQGAIEELGYRPSRAARSLARNDSMTIGVVSVHAALVGPNLTALAIDEGARERGYSTAAVTVRDDRPESLTAAREHLLGLGVDGVVVVAWSEASLELADSFASDLPTSVVVEGPVSPGVARARSDHRGGARDAVSALVDSGRTCIAHLAGPDDWLEAQARRAGWAAAAGDAAGPAIVAGWDPAGGYRAMAEALEAEPRIDAVFAANDQVAVGALKRLGELGRVVPDDVALVGYDDSDIAPYLGVALASVRQPFTEVGSAAIDLLFEVMGGAAPSERVLASTFIWRDSAGPRHST</sequence>